<dbReference type="AlphaFoldDB" id="A0A8T2N096"/>
<evidence type="ECO:0000313" key="2">
    <source>
        <dbReference type="EMBL" id="KAG9331801.1"/>
    </source>
</evidence>
<reference evidence="2" key="1">
    <citation type="thesis" date="2021" institute="BYU ScholarsArchive" country="Provo, UT, USA">
        <title>Applications of and Algorithms for Genome Assembly and Genomic Analyses with an Emphasis on Marine Teleosts.</title>
        <authorList>
            <person name="Pickett B.D."/>
        </authorList>
    </citation>
    <scope>NUCLEOTIDE SEQUENCE</scope>
    <source>
        <strain evidence="2">HI-2016</strain>
    </source>
</reference>
<dbReference type="EMBL" id="JAFBMS010000288">
    <property type="protein sequence ID" value="KAG9331801.1"/>
    <property type="molecule type" value="Genomic_DNA"/>
</dbReference>
<evidence type="ECO:0000256" key="1">
    <source>
        <dbReference type="SAM" id="MobiDB-lite"/>
    </source>
</evidence>
<feature type="region of interest" description="Disordered" evidence="1">
    <location>
        <begin position="1"/>
        <end position="36"/>
    </location>
</feature>
<comment type="caution">
    <text evidence="2">The sequence shown here is derived from an EMBL/GenBank/DDBJ whole genome shotgun (WGS) entry which is preliminary data.</text>
</comment>
<dbReference type="Proteomes" id="UP000824540">
    <property type="component" value="Unassembled WGS sequence"/>
</dbReference>
<organism evidence="2 3">
    <name type="scientific">Albula glossodonta</name>
    <name type="common">roundjaw bonefish</name>
    <dbReference type="NCBI Taxonomy" id="121402"/>
    <lineage>
        <taxon>Eukaryota</taxon>
        <taxon>Metazoa</taxon>
        <taxon>Chordata</taxon>
        <taxon>Craniata</taxon>
        <taxon>Vertebrata</taxon>
        <taxon>Euteleostomi</taxon>
        <taxon>Actinopterygii</taxon>
        <taxon>Neopterygii</taxon>
        <taxon>Teleostei</taxon>
        <taxon>Albuliformes</taxon>
        <taxon>Albulidae</taxon>
        <taxon>Albula</taxon>
    </lineage>
</organism>
<sequence length="72" mass="8053">MVVLVEAADPGGTESVTGGPGSKEEVMSQKGEDQNKHQHIDVMSTLIALRSFYRRCLLELERRLHVPFSRSK</sequence>
<name>A0A8T2N096_9TELE</name>
<keyword evidence="3" id="KW-1185">Reference proteome</keyword>
<accession>A0A8T2N096</accession>
<protein>
    <submittedName>
        <fullName evidence="2">Uncharacterized protein</fullName>
    </submittedName>
</protein>
<proteinExistence type="predicted"/>
<gene>
    <name evidence="2" type="ORF">JZ751_017003</name>
</gene>
<feature type="compositionally biased region" description="Basic and acidic residues" evidence="1">
    <location>
        <begin position="22"/>
        <end position="36"/>
    </location>
</feature>
<evidence type="ECO:0000313" key="3">
    <source>
        <dbReference type="Proteomes" id="UP000824540"/>
    </source>
</evidence>